<dbReference type="GeneID" id="108892780"/>
<evidence type="ECO:0000313" key="8">
    <source>
        <dbReference type="RefSeq" id="XP_018546015.1"/>
    </source>
</evidence>
<dbReference type="Gene3D" id="2.40.128.20">
    <property type="match status" value="1"/>
</dbReference>
<dbReference type="GO" id="GO:0005576">
    <property type="term" value="C:extracellular region"/>
    <property type="evidence" value="ECO:0007669"/>
    <property type="project" value="UniProtKB-SubCell"/>
</dbReference>
<evidence type="ECO:0000256" key="5">
    <source>
        <dbReference type="SAM" id="SignalP"/>
    </source>
</evidence>
<reference evidence="6" key="3">
    <citation type="submission" date="2025-05" db="UniProtKB">
        <authorList>
            <consortium name="Ensembl"/>
        </authorList>
    </citation>
    <scope>IDENTIFICATION</scope>
</reference>
<dbReference type="PANTHER" id="PTHR11967">
    <property type="entry name" value="ALPHA-1-ACID GLYCOPROTEIN"/>
    <property type="match status" value="1"/>
</dbReference>
<evidence type="ECO:0000313" key="7">
    <source>
        <dbReference type="Proteomes" id="UP000314980"/>
    </source>
</evidence>
<accession>A0A4W6F654</accession>
<dbReference type="OrthoDB" id="8931204at2759"/>
<name>A0A4W6F654_LATCA</name>
<dbReference type="InParanoid" id="A0A4W6F654"/>
<gene>
    <name evidence="6 8" type="primary">LOC108892780</name>
</gene>
<dbReference type="InterPro" id="IPR012674">
    <property type="entry name" value="Calycin"/>
</dbReference>
<dbReference type="Proteomes" id="UP000314980">
    <property type="component" value="Unassembled WGS sequence"/>
</dbReference>
<keyword evidence="3 5" id="KW-0732">Signal</keyword>
<dbReference type="AlphaFoldDB" id="A0A4W6F654"/>
<dbReference type="KEGG" id="lcf:108892780"/>
<organism evidence="6 7">
    <name type="scientific">Lates calcarifer</name>
    <name type="common">Barramundi</name>
    <name type="synonym">Holocentrus calcarifer</name>
    <dbReference type="NCBI Taxonomy" id="8187"/>
    <lineage>
        <taxon>Eukaryota</taxon>
        <taxon>Metazoa</taxon>
        <taxon>Chordata</taxon>
        <taxon>Craniata</taxon>
        <taxon>Vertebrata</taxon>
        <taxon>Euteleostomi</taxon>
        <taxon>Actinopterygii</taxon>
        <taxon>Neopterygii</taxon>
        <taxon>Teleostei</taxon>
        <taxon>Neoteleostei</taxon>
        <taxon>Acanthomorphata</taxon>
        <taxon>Carangaria</taxon>
        <taxon>Carangaria incertae sedis</taxon>
        <taxon>Centropomidae</taxon>
        <taxon>Lates</taxon>
    </lineage>
</organism>
<dbReference type="GeneTree" id="ENSGT00400000024810"/>
<evidence type="ECO:0000313" key="6">
    <source>
        <dbReference type="Ensembl" id="ENSLCAP00010046843.1"/>
    </source>
</evidence>
<dbReference type="PANTHER" id="PTHR11967:SF2">
    <property type="entry name" value="ALPHA-1-ACID GLYCOPROTEIN 1"/>
    <property type="match status" value="1"/>
</dbReference>
<dbReference type="RefSeq" id="XP_018546015.1">
    <property type="nucleotide sequence ID" value="XM_018690499.2"/>
</dbReference>
<dbReference type="Ensembl" id="ENSLCAT00010047974.1">
    <property type="protein sequence ID" value="ENSLCAP00010046843.1"/>
    <property type="gene ID" value="ENSLCAG00010021702.1"/>
</dbReference>
<feature type="signal peptide" evidence="5">
    <location>
        <begin position="1"/>
        <end position="19"/>
    </location>
</feature>
<evidence type="ECO:0000256" key="4">
    <source>
        <dbReference type="ARBA" id="ARBA00023180"/>
    </source>
</evidence>
<evidence type="ECO:0000256" key="3">
    <source>
        <dbReference type="ARBA" id="ARBA00022729"/>
    </source>
</evidence>
<keyword evidence="4" id="KW-0325">Glycoprotein</keyword>
<keyword evidence="7" id="KW-1185">Reference proteome</keyword>
<comment type="subcellular location">
    <subcellularLocation>
        <location evidence="1">Secreted</location>
    </subcellularLocation>
</comment>
<keyword evidence="2" id="KW-0964">Secreted</keyword>
<evidence type="ECO:0000256" key="2">
    <source>
        <dbReference type="ARBA" id="ARBA00022525"/>
    </source>
</evidence>
<dbReference type="CDD" id="cd19415">
    <property type="entry name" value="lipocalin_ApoM_AGP"/>
    <property type="match status" value="1"/>
</dbReference>
<dbReference type="STRING" id="8187.ENSLCAP00010046843"/>
<dbReference type="Proteomes" id="UP000694890">
    <property type="component" value="Linkage group LG3"/>
</dbReference>
<feature type="chain" id="PRO_5044613643" evidence="5">
    <location>
        <begin position="20"/>
        <end position="209"/>
    </location>
</feature>
<sequence length="209" mass="23009">MNLWFGHFLFAALFLCSSALTPEECKPLVTPLSLADPSMMFGRTNFLVGYTDTELYNNMLKVTDSSWLNISASDTPNKVIMSQENKMGGKCLSSLVGVTIDGDTVTTSYANVTSVFHLLPSCDGCLVFNINSRARNIEKLLSLMNMTSTAEEITTHALYLLGPETTLKDSDLEHFKKQASCLGFSKEPDFVYNPEKGFCAEGEGIKLPF</sequence>
<reference evidence="7" key="1">
    <citation type="submission" date="2015-09" db="EMBL/GenBank/DDBJ databases">
        <authorList>
            <person name="Sai Rama Sridatta P."/>
        </authorList>
    </citation>
    <scope>NUCLEOTIDE SEQUENCE [LARGE SCALE GENOMIC DNA]</scope>
</reference>
<protein>
    <submittedName>
        <fullName evidence="8">Uncharacterized protein LOC108892780</fullName>
    </submittedName>
</protein>
<reference evidence="8" key="2">
    <citation type="submission" date="2025-04" db="UniProtKB">
        <authorList>
            <consortium name="RefSeq"/>
        </authorList>
    </citation>
    <scope>IDENTIFICATION</scope>
    <source>
        <tissue evidence="8">Brain</tissue>
    </source>
</reference>
<evidence type="ECO:0000256" key="1">
    <source>
        <dbReference type="ARBA" id="ARBA00004613"/>
    </source>
</evidence>
<proteinExistence type="predicted"/>